<dbReference type="Pfam" id="PF00664">
    <property type="entry name" value="ABC_membrane"/>
    <property type="match status" value="1"/>
</dbReference>
<feature type="domain" description="ABC transporter" evidence="12">
    <location>
        <begin position="340"/>
        <end position="576"/>
    </location>
</feature>
<dbReference type="AlphaFoldDB" id="A0A227KR74"/>
<dbReference type="SMART" id="SM00382">
    <property type="entry name" value="AAA"/>
    <property type="match status" value="1"/>
</dbReference>
<keyword evidence="8 11" id="KW-1133">Transmembrane helix</keyword>
<accession>A0A227KR74</accession>
<evidence type="ECO:0000259" key="13">
    <source>
        <dbReference type="PROSITE" id="PS50929"/>
    </source>
</evidence>
<dbReference type="InterPro" id="IPR027417">
    <property type="entry name" value="P-loop_NTPase"/>
</dbReference>
<feature type="transmembrane region" description="Helical" evidence="11">
    <location>
        <begin position="59"/>
        <end position="79"/>
    </location>
</feature>
<keyword evidence="4 11" id="KW-0812">Transmembrane</keyword>
<reference evidence="15" key="1">
    <citation type="submission" date="2017-05" db="EMBL/GenBank/DDBJ databases">
        <title>Improved OligoMM genomes.</title>
        <authorList>
            <person name="Garzetti D."/>
        </authorList>
    </citation>
    <scope>NUCLEOTIDE SEQUENCE [LARGE SCALE GENOMIC DNA]</scope>
    <source>
        <strain evidence="15">YL45</strain>
    </source>
</reference>
<feature type="transmembrane region" description="Helical" evidence="11">
    <location>
        <begin position="251"/>
        <end position="270"/>
    </location>
</feature>
<keyword evidence="9" id="KW-0445">Lipid transport</keyword>
<dbReference type="InterPro" id="IPR011527">
    <property type="entry name" value="ABC1_TM_dom"/>
</dbReference>
<dbReference type="Proteomes" id="UP000214610">
    <property type="component" value="Unassembled WGS sequence"/>
</dbReference>
<dbReference type="PANTHER" id="PTHR43394">
    <property type="entry name" value="ATP-DEPENDENT PERMEASE MDL1, MITOCHONDRIAL"/>
    <property type="match status" value="1"/>
</dbReference>
<evidence type="ECO:0000256" key="9">
    <source>
        <dbReference type="ARBA" id="ARBA00023055"/>
    </source>
</evidence>
<dbReference type="InterPro" id="IPR039421">
    <property type="entry name" value="Type_1_exporter"/>
</dbReference>
<dbReference type="GeneID" id="78363201"/>
<dbReference type="PROSITE" id="PS50929">
    <property type="entry name" value="ABC_TM1F"/>
    <property type="match status" value="1"/>
</dbReference>
<dbReference type="EMBL" id="NHMP01000001">
    <property type="protein sequence ID" value="OXE51003.1"/>
    <property type="molecule type" value="Genomic_DNA"/>
</dbReference>
<evidence type="ECO:0000256" key="5">
    <source>
        <dbReference type="ARBA" id="ARBA00022741"/>
    </source>
</evidence>
<keyword evidence="15" id="KW-1185">Reference proteome</keyword>
<evidence type="ECO:0000313" key="14">
    <source>
        <dbReference type="EMBL" id="OXE51003.1"/>
    </source>
</evidence>
<dbReference type="PROSITE" id="PS50893">
    <property type="entry name" value="ABC_TRANSPORTER_2"/>
    <property type="match status" value="1"/>
</dbReference>
<proteinExistence type="predicted"/>
<dbReference type="NCBIfam" id="TIGR02203">
    <property type="entry name" value="MsbA_lipidA"/>
    <property type="match status" value="1"/>
</dbReference>
<dbReference type="GO" id="GO:0005886">
    <property type="term" value="C:plasma membrane"/>
    <property type="evidence" value="ECO:0007669"/>
    <property type="project" value="UniProtKB-SubCell"/>
</dbReference>
<evidence type="ECO:0000256" key="6">
    <source>
        <dbReference type="ARBA" id="ARBA00022840"/>
    </source>
</evidence>
<dbReference type="InterPro" id="IPR011917">
    <property type="entry name" value="ABC_transpr_lipidA"/>
</dbReference>
<evidence type="ECO:0000256" key="1">
    <source>
        <dbReference type="ARBA" id="ARBA00004651"/>
    </source>
</evidence>
<dbReference type="Pfam" id="PF00005">
    <property type="entry name" value="ABC_tran"/>
    <property type="match status" value="1"/>
</dbReference>
<evidence type="ECO:0000259" key="12">
    <source>
        <dbReference type="PROSITE" id="PS50893"/>
    </source>
</evidence>
<keyword evidence="10 11" id="KW-0472">Membrane</keyword>
<comment type="subcellular location">
    <subcellularLocation>
        <location evidence="1">Cell membrane</location>
        <topology evidence="1">Multi-pass membrane protein</topology>
    </subcellularLocation>
</comment>
<evidence type="ECO:0000256" key="4">
    <source>
        <dbReference type="ARBA" id="ARBA00022692"/>
    </source>
</evidence>
<keyword evidence="5" id="KW-0547">Nucleotide-binding</keyword>
<dbReference type="SUPFAM" id="SSF52540">
    <property type="entry name" value="P-loop containing nucleoside triphosphate hydrolases"/>
    <property type="match status" value="1"/>
</dbReference>
<dbReference type="PROSITE" id="PS00211">
    <property type="entry name" value="ABC_TRANSPORTER_1"/>
    <property type="match status" value="1"/>
</dbReference>
<dbReference type="InterPro" id="IPR017871">
    <property type="entry name" value="ABC_transporter-like_CS"/>
</dbReference>
<dbReference type="InterPro" id="IPR003593">
    <property type="entry name" value="AAA+_ATPase"/>
</dbReference>
<name>A0A227KR74_9BURK</name>
<dbReference type="SUPFAM" id="SSF90123">
    <property type="entry name" value="ABC transporter transmembrane region"/>
    <property type="match status" value="1"/>
</dbReference>
<feature type="domain" description="ABC transmembrane type-1" evidence="13">
    <location>
        <begin position="27"/>
        <end position="308"/>
    </location>
</feature>
<evidence type="ECO:0000256" key="2">
    <source>
        <dbReference type="ARBA" id="ARBA00022448"/>
    </source>
</evidence>
<evidence type="ECO:0000256" key="11">
    <source>
        <dbReference type="SAM" id="Phobius"/>
    </source>
</evidence>
<dbReference type="GO" id="GO:0005524">
    <property type="term" value="F:ATP binding"/>
    <property type="evidence" value="ECO:0007669"/>
    <property type="project" value="UniProtKB-KW"/>
</dbReference>
<organism evidence="14 15">
    <name type="scientific">Turicimonas muris</name>
    <dbReference type="NCBI Taxonomy" id="1796652"/>
    <lineage>
        <taxon>Bacteria</taxon>
        <taxon>Pseudomonadati</taxon>
        <taxon>Pseudomonadota</taxon>
        <taxon>Betaproteobacteria</taxon>
        <taxon>Burkholderiales</taxon>
        <taxon>Sutterellaceae</taxon>
        <taxon>Turicimonas</taxon>
    </lineage>
</organism>
<dbReference type="CDD" id="cd18552">
    <property type="entry name" value="ABC_6TM_MsbA_like"/>
    <property type="match status" value="1"/>
</dbReference>
<dbReference type="GO" id="GO:0015421">
    <property type="term" value="F:ABC-type oligopeptide transporter activity"/>
    <property type="evidence" value="ECO:0007669"/>
    <property type="project" value="TreeGrafter"/>
</dbReference>
<evidence type="ECO:0000256" key="10">
    <source>
        <dbReference type="ARBA" id="ARBA00023136"/>
    </source>
</evidence>
<keyword evidence="3" id="KW-1003">Cell membrane</keyword>
<evidence type="ECO:0000256" key="8">
    <source>
        <dbReference type="ARBA" id="ARBA00022989"/>
    </source>
</evidence>
<feature type="transmembrane region" description="Helical" evidence="11">
    <location>
        <begin position="163"/>
        <end position="183"/>
    </location>
</feature>
<dbReference type="InterPro" id="IPR003439">
    <property type="entry name" value="ABC_transporter-like_ATP-bd"/>
</dbReference>
<dbReference type="GO" id="GO:0016887">
    <property type="term" value="F:ATP hydrolysis activity"/>
    <property type="evidence" value="ECO:0007669"/>
    <property type="project" value="InterPro"/>
</dbReference>
<evidence type="ECO:0000256" key="7">
    <source>
        <dbReference type="ARBA" id="ARBA00022967"/>
    </source>
</evidence>
<comment type="caution">
    <text evidence="14">The sequence shown here is derived from an EMBL/GenBank/DDBJ whole genome shotgun (WGS) entry which is preliminary data.</text>
</comment>
<evidence type="ECO:0000313" key="15">
    <source>
        <dbReference type="Proteomes" id="UP000214610"/>
    </source>
</evidence>
<feature type="transmembrane region" description="Helical" evidence="11">
    <location>
        <begin position="23"/>
        <end position="47"/>
    </location>
</feature>
<dbReference type="Gene3D" id="3.40.50.300">
    <property type="entry name" value="P-loop containing nucleotide triphosphate hydrolases"/>
    <property type="match status" value="1"/>
</dbReference>
<dbReference type="FunFam" id="3.40.50.300:FF:000221">
    <property type="entry name" value="Multidrug ABC transporter ATP-binding protein"/>
    <property type="match status" value="1"/>
</dbReference>
<keyword evidence="2" id="KW-0813">Transport</keyword>
<dbReference type="RefSeq" id="WP_084081396.1">
    <property type="nucleotide sequence ID" value="NZ_CAJTBZ010000006.1"/>
</dbReference>
<evidence type="ECO:0000256" key="3">
    <source>
        <dbReference type="ARBA" id="ARBA00022475"/>
    </source>
</evidence>
<keyword evidence="7" id="KW-1278">Translocase</keyword>
<dbReference type="GO" id="GO:0034040">
    <property type="term" value="F:ATPase-coupled lipid transmembrane transporter activity"/>
    <property type="evidence" value="ECO:0007669"/>
    <property type="project" value="InterPro"/>
</dbReference>
<dbReference type="PANTHER" id="PTHR43394:SF1">
    <property type="entry name" value="ATP-BINDING CASSETTE SUB-FAMILY B MEMBER 10, MITOCHONDRIAL"/>
    <property type="match status" value="1"/>
</dbReference>
<keyword evidence="6 14" id="KW-0067">ATP-binding</keyword>
<dbReference type="Gene3D" id="1.20.1560.10">
    <property type="entry name" value="ABC transporter type 1, transmembrane domain"/>
    <property type="match status" value="1"/>
</dbReference>
<gene>
    <name evidence="14" type="ORF">ADH67_01520</name>
</gene>
<sequence>MDTTKFQKEPLRRLFSYLPPYKWLIGAALISMIVSASTSPLMAMLLGKLTDLGFYEKNGLVAIWAPLALIGISILHGAGQFGSNYLLQKVSQSVLLQVRTEMFEKMIHWPDETVQKESSGRVISRYVNEASQALSSASEVLTVMIRDSLQVIGLLFLLLWHNWQLTAVTLVVGPFLILILKAVSTRMKKLQTTNQQTFGVMISLLTEIYQAERLVKIYNAYKFEEERFSHVNRMLKGLAIKSKVVQSLGTPLTQIVSMIGVAVVVFVALIQAQQNMLSFSEFVTYISAMLLMLPAIKKLANLNGNIARMSAAAASLYEMMDIPTEKNPGDREIGRIKGDVEFKNISYKYPSAEQPSLTNFSLKVKAGQMVALVGASGAGKTTVINLIPRFLVPNQGEILFDGISQNQLTLKSIRDQIALVTQDVVLFDDTIAANIAYGAGENATEEQIIQAAKAAYLMPLIESLPEGLNTVIGERGSKLSGGQKQRVSIARALLKNAPILLLDEATSALDTESEKYIQASLEELQQGRTSFVVAHRLSTIVNADMIVVLDNGAIVECGTHFELLEKGGHYAHLYNIQFNDKSAHDASAKSND</sequence>
<protein>
    <submittedName>
        <fullName evidence="14">Lipid A export permease/ATP-binding protein MsbA</fullName>
    </submittedName>
</protein>
<dbReference type="InterPro" id="IPR036640">
    <property type="entry name" value="ABC1_TM_sf"/>
</dbReference>